<organism evidence="1 2">
    <name type="scientific">Entamoeba invadens IP1</name>
    <dbReference type="NCBI Taxonomy" id="370355"/>
    <lineage>
        <taxon>Eukaryota</taxon>
        <taxon>Amoebozoa</taxon>
        <taxon>Evosea</taxon>
        <taxon>Archamoebae</taxon>
        <taxon>Mastigamoebida</taxon>
        <taxon>Entamoebidae</taxon>
        <taxon>Entamoeba</taxon>
    </lineage>
</organism>
<dbReference type="SUPFAM" id="SSF57184">
    <property type="entry name" value="Growth factor receptor domain"/>
    <property type="match status" value="2"/>
</dbReference>
<dbReference type="KEGG" id="eiv:EIN_300300"/>
<protein>
    <recommendedName>
        <fullName evidence="3">Tyrosine-protein kinase ephrin type A/B receptor-like domain-containing protein</fullName>
    </recommendedName>
</protein>
<dbReference type="RefSeq" id="XP_004256722.1">
    <property type="nucleotide sequence ID" value="XM_004256674.1"/>
</dbReference>
<dbReference type="GeneID" id="14888957"/>
<name>A0A0A1U9Y3_ENTIV</name>
<dbReference type="OMA" id="CENNSHT"/>
<reference evidence="1 2" key="1">
    <citation type="submission" date="2012-10" db="EMBL/GenBank/DDBJ databases">
        <authorList>
            <person name="Zafar N."/>
            <person name="Inman J."/>
            <person name="Hall N."/>
            <person name="Lorenzi H."/>
            <person name="Caler E."/>
        </authorList>
    </citation>
    <scope>NUCLEOTIDE SEQUENCE [LARGE SCALE GENOMIC DNA]</scope>
    <source>
        <strain evidence="1 2">IP1</strain>
    </source>
</reference>
<dbReference type="AlphaFoldDB" id="A0A0A1U9Y3"/>
<dbReference type="Gene3D" id="2.10.220.10">
    <property type="entry name" value="Hormone Receptor, Insulin-like Growth Factor Receptor 1, Chain A, domain 2"/>
    <property type="match status" value="1"/>
</dbReference>
<dbReference type="EMBL" id="KB206538">
    <property type="protein sequence ID" value="ELP89951.1"/>
    <property type="molecule type" value="Genomic_DNA"/>
</dbReference>
<dbReference type="VEuPathDB" id="AmoebaDB:EIN_300300"/>
<gene>
    <name evidence="1" type="ORF">EIN_300300</name>
</gene>
<evidence type="ECO:0008006" key="3">
    <source>
        <dbReference type="Google" id="ProtNLM"/>
    </source>
</evidence>
<proteinExistence type="predicted"/>
<dbReference type="OrthoDB" id="10252017at2759"/>
<sequence length="151" mass="16342">MSCSLTCDKINGNCTTCISGYGLDESFNCNICLPGTYANATNNKCQQCDNKMYQSNEGQTYCNSCDIKCETCDNISGKCLTCYAGYEFTGNANCEICVDGYYSSGGTSSCLPCPIECVNCYRESGVCTSCQSGFKQVINQTLETKSVSRVH</sequence>
<evidence type="ECO:0000313" key="2">
    <source>
        <dbReference type="Proteomes" id="UP000014680"/>
    </source>
</evidence>
<accession>A0A0A1U9Y3</accession>
<evidence type="ECO:0000313" key="1">
    <source>
        <dbReference type="EMBL" id="ELP89951.1"/>
    </source>
</evidence>
<keyword evidence="2" id="KW-1185">Reference proteome</keyword>
<dbReference type="SMART" id="SM01411">
    <property type="entry name" value="Ephrin_rec_like"/>
    <property type="match status" value="2"/>
</dbReference>
<dbReference type="InterPro" id="IPR009030">
    <property type="entry name" value="Growth_fac_rcpt_cys_sf"/>
</dbReference>
<dbReference type="Proteomes" id="UP000014680">
    <property type="component" value="Unassembled WGS sequence"/>
</dbReference>